<dbReference type="Gene3D" id="2.40.70.10">
    <property type="entry name" value="Acid Proteases"/>
    <property type="match status" value="1"/>
</dbReference>
<evidence type="ECO:0000259" key="3">
    <source>
        <dbReference type="Pfam" id="PF00026"/>
    </source>
</evidence>
<dbReference type="Proteomes" id="UP000789375">
    <property type="component" value="Unassembled WGS sequence"/>
</dbReference>
<proteinExistence type="inferred from homology"/>
<keyword evidence="2" id="KW-0472">Membrane</keyword>
<dbReference type="PANTHER" id="PTHR47966:SF51">
    <property type="entry name" value="BETA-SITE APP-CLEAVING ENZYME, ISOFORM A-RELATED"/>
    <property type="match status" value="1"/>
</dbReference>
<gene>
    <name evidence="4" type="ORF">FMOSSE_LOCUS6154</name>
</gene>
<dbReference type="GO" id="GO:0004190">
    <property type="term" value="F:aspartic-type endopeptidase activity"/>
    <property type="evidence" value="ECO:0007669"/>
    <property type="project" value="InterPro"/>
</dbReference>
<dbReference type="InterPro" id="IPR001461">
    <property type="entry name" value="Aspartic_peptidase_A1"/>
</dbReference>
<dbReference type="Pfam" id="PF00026">
    <property type="entry name" value="Asp"/>
    <property type="match status" value="1"/>
</dbReference>
<dbReference type="PANTHER" id="PTHR47966">
    <property type="entry name" value="BETA-SITE APP-CLEAVING ENZYME, ISOFORM A-RELATED"/>
    <property type="match status" value="1"/>
</dbReference>
<name>A0A9N9AXV0_FUNMO</name>
<keyword evidence="2" id="KW-1133">Transmembrane helix</keyword>
<keyword evidence="5" id="KW-1185">Reference proteome</keyword>
<evidence type="ECO:0000256" key="2">
    <source>
        <dbReference type="SAM" id="Phobius"/>
    </source>
</evidence>
<feature type="domain" description="Peptidase A1" evidence="3">
    <location>
        <begin position="121"/>
        <end position="201"/>
    </location>
</feature>
<dbReference type="InterPro" id="IPR033121">
    <property type="entry name" value="PEPTIDASE_A1"/>
</dbReference>
<evidence type="ECO:0000313" key="4">
    <source>
        <dbReference type="EMBL" id="CAG8544642.1"/>
    </source>
</evidence>
<dbReference type="InterPro" id="IPR021109">
    <property type="entry name" value="Peptidase_aspartic_dom_sf"/>
</dbReference>
<evidence type="ECO:0000256" key="1">
    <source>
        <dbReference type="ARBA" id="ARBA00007447"/>
    </source>
</evidence>
<comment type="similarity">
    <text evidence="1">Belongs to the peptidase A1 family.</text>
</comment>
<dbReference type="AlphaFoldDB" id="A0A9N9AXV0"/>
<dbReference type="GO" id="GO:0006508">
    <property type="term" value="P:proteolysis"/>
    <property type="evidence" value="ECO:0007669"/>
    <property type="project" value="InterPro"/>
</dbReference>
<sequence>MKQETKFIFGYNHLPKLFNLNTNLNSSCQALHVFMLVIAIFLFVEALPHVRSKLFTLGDDQNFDVLFDTDSFVVSIDCLTPIRTEKNQYDSRKDNLFEDLGRNFQVNYVQKGNHARPLSTFSLLTLNDNAKSELTIGGTNPERYIEPITWINLVDNNQGFGENFFVNGQPLNFPNCEGTVDTATSLKIMPPADARQIYEAIPNLEFTSEMGASLYFVK</sequence>
<reference evidence="4" key="1">
    <citation type="submission" date="2021-06" db="EMBL/GenBank/DDBJ databases">
        <authorList>
            <person name="Kallberg Y."/>
            <person name="Tangrot J."/>
            <person name="Rosling A."/>
        </authorList>
    </citation>
    <scope>NUCLEOTIDE SEQUENCE</scope>
    <source>
        <strain evidence="4">87-6 pot B 2015</strain>
    </source>
</reference>
<dbReference type="SUPFAM" id="SSF50630">
    <property type="entry name" value="Acid proteases"/>
    <property type="match status" value="1"/>
</dbReference>
<keyword evidence="2" id="KW-0812">Transmembrane</keyword>
<dbReference type="EMBL" id="CAJVPP010001262">
    <property type="protein sequence ID" value="CAG8544642.1"/>
    <property type="molecule type" value="Genomic_DNA"/>
</dbReference>
<feature type="transmembrane region" description="Helical" evidence="2">
    <location>
        <begin position="29"/>
        <end position="47"/>
    </location>
</feature>
<organism evidence="4 5">
    <name type="scientific">Funneliformis mosseae</name>
    <name type="common">Endomycorrhizal fungus</name>
    <name type="synonym">Glomus mosseae</name>
    <dbReference type="NCBI Taxonomy" id="27381"/>
    <lineage>
        <taxon>Eukaryota</taxon>
        <taxon>Fungi</taxon>
        <taxon>Fungi incertae sedis</taxon>
        <taxon>Mucoromycota</taxon>
        <taxon>Glomeromycotina</taxon>
        <taxon>Glomeromycetes</taxon>
        <taxon>Glomerales</taxon>
        <taxon>Glomeraceae</taxon>
        <taxon>Funneliformis</taxon>
    </lineage>
</organism>
<accession>A0A9N9AXV0</accession>
<comment type="caution">
    <text evidence="4">The sequence shown here is derived from an EMBL/GenBank/DDBJ whole genome shotgun (WGS) entry which is preliminary data.</text>
</comment>
<protein>
    <submittedName>
        <fullName evidence="4">4530_t:CDS:1</fullName>
    </submittedName>
</protein>
<evidence type="ECO:0000313" key="5">
    <source>
        <dbReference type="Proteomes" id="UP000789375"/>
    </source>
</evidence>